<dbReference type="InParanoid" id="A0A7N2R150"/>
<dbReference type="PANTHER" id="PTHR31642:SF316">
    <property type="entry name" value="PROTEIN ECERIFERUM 26-LIKE"/>
    <property type="match status" value="1"/>
</dbReference>
<evidence type="ECO:0000313" key="3">
    <source>
        <dbReference type="EnsemblPlants" id="QL03p025049:mrna"/>
    </source>
</evidence>
<dbReference type="InterPro" id="IPR023213">
    <property type="entry name" value="CAT-like_dom_sf"/>
</dbReference>
<keyword evidence="4" id="KW-1185">Reference proteome</keyword>
<dbReference type="EnsemblPlants" id="QL03p025049:mrna">
    <property type="protein sequence ID" value="QL03p025049:mrna"/>
    <property type="gene ID" value="QL03p025049"/>
</dbReference>
<evidence type="ECO:0000256" key="1">
    <source>
        <dbReference type="ARBA" id="ARBA00009861"/>
    </source>
</evidence>
<dbReference type="Pfam" id="PF02458">
    <property type="entry name" value="Transferase"/>
    <property type="match status" value="1"/>
</dbReference>
<organism evidence="3 4">
    <name type="scientific">Quercus lobata</name>
    <name type="common">Valley oak</name>
    <dbReference type="NCBI Taxonomy" id="97700"/>
    <lineage>
        <taxon>Eukaryota</taxon>
        <taxon>Viridiplantae</taxon>
        <taxon>Streptophyta</taxon>
        <taxon>Embryophyta</taxon>
        <taxon>Tracheophyta</taxon>
        <taxon>Spermatophyta</taxon>
        <taxon>Magnoliopsida</taxon>
        <taxon>eudicotyledons</taxon>
        <taxon>Gunneridae</taxon>
        <taxon>Pentapetalae</taxon>
        <taxon>rosids</taxon>
        <taxon>fabids</taxon>
        <taxon>Fagales</taxon>
        <taxon>Fagaceae</taxon>
        <taxon>Quercus</taxon>
    </lineage>
</organism>
<feature type="region of interest" description="Disordered" evidence="2">
    <location>
        <begin position="1"/>
        <end position="27"/>
    </location>
</feature>
<comment type="similarity">
    <text evidence="1">Belongs to the plant acyltransferase family.</text>
</comment>
<gene>
    <name evidence="3" type="primary">LOC115980088</name>
</gene>
<accession>A0A7N2R150</accession>
<dbReference type="SUPFAM" id="SSF52777">
    <property type="entry name" value="CoA-dependent acyltransferases"/>
    <property type="match status" value="1"/>
</dbReference>
<reference evidence="3 4" key="1">
    <citation type="journal article" date="2016" name="G3 (Bethesda)">
        <title>First Draft Assembly and Annotation of the Genome of a California Endemic Oak Quercus lobata Nee (Fagaceae).</title>
        <authorList>
            <person name="Sork V.L."/>
            <person name="Fitz-Gibbon S.T."/>
            <person name="Puiu D."/>
            <person name="Crepeau M."/>
            <person name="Gugger P.F."/>
            <person name="Sherman R."/>
            <person name="Stevens K."/>
            <person name="Langley C.H."/>
            <person name="Pellegrini M."/>
            <person name="Salzberg S.L."/>
        </authorList>
    </citation>
    <scope>NUCLEOTIDE SEQUENCE [LARGE SCALE GENOMIC DNA]</scope>
    <source>
        <strain evidence="3 4">cv. SW786</strain>
    </source>
</reference>
<dbReference type="RefSeq" id="XP_030958221.1">
    <property type="nucleotide sequence ID" value="XM_031102361.1"/>
</dbReference>
<dbReference type="GO" id="GO:0016747">
    <property type="term" value="F:acyltransferase activity, transferring groups other than amino-acyl groups"/>
    <property type="evidence" value="ECO:0007669"/>
    <property type="project" value="TreeGrafter"/>
</dbReference>
<dbReference type="OMA" id="GNWEVKC"/>
<dbReference type="GeneID" id="115980088"/>
<dbReference type="PANTHER" id="PTHR31642">
    <property type="entry name" value="TRICHOTHECENE 3-O-ACETYLTRANSFERASE"/>
    <property type="match status" value="1"/>
</dbReference>
<dbReference type="Gramene" id="QL03p025049:mrna">
    <property type="protein sequence ID" value="QL03p025049:mrna"/>
    <property type="gene ID" value="QL03p025049"/>
</dbReference>
<dbReference type="AlphaFoldDB" id="A0A7N2R150"/>
<sequence length="460" mass="51245">MSSKKSRVSVHSKLTVVPSKPSGSVKTNPLSSLDHAMGLHSLHMVFYYKKNPFGSFELDPLRESLSGAISLYPNVTGRLTRLENGNWAVKCHDAGVRVIRAEVSATLDEWLRSADGSEERDLTVWEDMPQEPKTWSPFRVQINDFEGGGVAIGLSCSHMLADLTSATLLFKSWTEVSRRKPIEHPPFFNSLALHGQLVPNKHTQLGKYYATKSEEQFQASVKMATATFKFSNSVIKQCLYEVNQNCPNATPFELLAGLFWSRITRLKGPKSYNTHSLSICIDSRRLLQDPLPIGYFGNALHFSQLSLKGEDIGHCELGYVVELVHNRVLGIKDEEFWSVMNWFESQKGEGGKFAPPFKMYGPELTCISLEHMLVPSKVAGSINMTSLIYAATFDKEEKPVHVSCHVGNVEGEGLIVVMPSMEEGLARTVLVTLPEKELAELCEDQAILRLEPTMLLGGKR</sequence>
<dbReference type="OrthoDB" id="671439at2759"/>
<evidence type="ECO:0000313" key="4">
    <source>
        <dbReference type="Proteomes" id="UP000594261"/>
    </source>
</evidence>
<proteinExistence type="inferred from homology"/>
<feature type="compositionally biased region" description="Basic residues" evidence="2">
    <location>
        <begin position="1"/>
        <end position="10"/>
    </location>
</feature>
<dbReference type="EMBL" id="LRBV02000003">
    <property type="status" value="NOT_ANNOTATED_CDS"/>
    <property type="molecule type" value="Genomic_DNA"/>
</dbReference>
<evidence type="ECO:0008006" key="5">
    <source>
        <dbReference type="Google" id="ProtNLM"/>
    </source>
</evidence>
<dbReference type="KEGG" id="qlo:115980088"/>
<dbReference type="InterPro" id="IPR050317">
    <property type="entry name" value="Plant_Fungal_Acyltransferase"/>
</dbReference>
<evidence type="ECO:0000256" key="2">
    <source>
        <dbReference type="SAM" id="MobiDB-lite"/>
    </source>
</evidence>
<protein>
    <recommendedName>
        <fullName evidence="5">HXXXD-type acyl-transferase family protein</fullName>
    </recommendedName>
</protein>
<dbReference type="Proteomes" id="UP000594261">
    <property type="component" value="Chromosome 3"/>
</dbReference>
<name>A0A7N2R150_QUELO</name>
<dbReference type="Gene3D" id="3.30.559.10">
    <property type="entry name" value="Chloramphenicol acetyltransferase-like domain"/>
    <property type="match status" value="2"/>
</dbReference>
<reference evidence="3" key="2">
    <citation type="submission" date="2021-01" db="UniProtKB">
        <authorList>
            <consortium name="EnsemblPlants"/>
        </authorList>
    </citation>
    <scope>IDENTIFICATION</scope>
</reference>